<feature type="domain" description="Helicase ATP-binding" evidence="1">
    <location>
        <begin position="18"/>
        <end position="198"/>
    </location>
</feature>
<keyword evidence="2" id="KW-0347">Helicase</keyword>
<keyword evidence="2" id="KW-0378">Hydrolase</keyword>
<evidence type="ECO:0000313" key="3">
    <source>
        <dbReference type="Proteomes" id="UP000325440"/>
    </source>
</evidence>
<sequence length="213" mass="24471">MDPQTEEVTDTIVCQDLLLGKGRVVNKILYLPSASKKINLIKMMIKKMGYSLNKSLGSERKWTFYIVETESLINKHIKDLRNHLPWNIGIFLSSINVFLYSQEQWKQILNKCHIVVMSASMYLSNLQTSVININDANLIIFDECHNALSSHPLNQIMKMFHDNDFKQSKSPFILGITSTLINTNVNDVKEHLNELQNTFNATIQTSYKGKMSM</sequence>
<dbReference type="Proteomes" id="UP000325440">
    <property type="component" value="Unassembled WGS sequence"/>
</dbReference>
<evidence type="ECO:0000259" key="1">
    <source>
        <dbReference type="PROSITE" id="PS51192"/>
    </source>
</evidence>
<name>A0A5E4MXK1_9HEMI</name>
<dbReference type="InterPro" id="IPR027417">
    <property type="entry name" value="P-loop_NTPase"/>
</dbReference>
<dbReference type="AlphaFoldDB" id="A0A5E4MXK1"/>
<dbReference type="Pfam" id="PF00270">
    <property type="entry name" value="DEAD"/>
    <property type="match status" value="1"/>
</dbReference>
<reference evidence="2 3" key="1">
    <citation type="submission" date="2019-08" db="EMBL/GenBank/DDBJ databases">
        <authorList>
            <person name="Alioto T."/>
            <person name="Alioto T."/>
            <person name="Gomez Garrido J."/>
        </authorList>
    </citation>
    <scope>NUCLEOTIDE SEQUENCE [LARGE SCALE GENOMIC DNA]</scope>
</reference>
<keyword evidence="3" id="KW-1185">Reference proteome</keyword>
<evidence type="ECO:0000313" key="2">
    <source>
        <dbReference type="EMBL" id="VVC34787.1"/>
    </source>
</evidence>
<dbReference type="Gene3D" id="3.40.50.300">
    <property type="entry name" value="P-loop containing nucleotide triphosphate hydrolases"/>
    <property type="match status" value="1"/>
</dbReference>
<dbReference type="EMBL" id="CABPRJ010001015">
    <property type="protein sequence ID" value="VVC34787.1"/>
    <property type="molecule type" value="Genomic_DNA"/>
</dbReference>
<accession>A0A5E4MXK1</accession>
<dbReference type="SUPFAM" id="SSF52540">
    <property type="entry name" value="P-loop containing nucleoside triphosphate hydrolases"/>
    <property type="match status" value="1"/>
</dbReference>
<dbReference type="InterPro" id="IPR014001">
    <property type="entry name" value="Helicase_ATP-bd"/>
</dbReference>
<dbReference type="OrthoDB" id="416741at2759"/>
<dbReference type="PANTHER" id="PTHR14074:SF16">
    <property type="entry name" value="ANTIVIRAL INNATE IMMUNE RESPONSE RECEPTOR RIG-I"/>
    <property type="match status" value="1"/>
</dbReference>
<dbReference type="GO" id="GO:0005737">
    <property type="term" value="C:cytoplasm"/>
    <property type="evidence" value="ECO:0007669"/>
    <property type="project" value="TreeGrafter"/>
</dbReference>
<dbReference type="InterPro" id="IPR051363">
    <property type="entry name" value="RLR_Helicase"/>
</dbReference>
<dbReference type="GO" id="GO:0003676">
    <property type="term" value="F:nucleic acid binding"/>
    <property type="evidence" value="ECO:0007669"/>
    <property type="project" value="InterPro"/>
</dbReference>
<dbReference type="PANTHER" id="PTHR14074">
    <property type="entry name" value="HELICASE WITH DEATH DOMAIN-RELATED"/>
    <property type="match status" value="1"/>
</dbReference>
<organism evidence="2 3">
    <name type="scientific">Cinara cedri</name>
    <dbReference type="NCBI Taxonomy" id="506608"/>
    <lineage>
        <taxon>Eukaryota</taxon>
        <taxon>Metazoa</taxon>
        <taxon>Ecdysozoa</taxon>
        <taxon>Arthropoda</taxon>
        <taxon>Hexapoda</taxon>
        <taxon>Insecta</taxon>
        <taxon>Pterygota</taxon>
        <taxon>Neoptera</taxon>
        <taxon>Paraneoptera</taxon>
        <taxon>Hemiptera</taxon>
        <taxon>Sternorrhyncha</taxon>
        <taxon>Aphidomorpha</taxon>
        <taxon>Aphidoidea</taxon>
        <taxon>Aphididae</taxon>
        <taxon>Lachninae</taxon>
        <taxon>Cinara</taxon>
    </lineage>
</organism>
<keyword evidence="2" id="KW-0067">ATP-binding</keyword>
<dbReference type="PROSITE" id="PS51192">
    <property type="entry name" value="HELICASE_ATP_BIND_1"/>
    <property type="match status" value="1"/>
</dbReference>
<dbReference type="GO" id="GO:0005524">
    <property type="term" value="F:ATP binding"/>
    <property type="evidence" value="ECO:0007669"/>
    <property type="project" value="UniProtKB-KW"/>
</dbReference>
<proteinExistence type="predicted"/>
<dbReference type="GO" id="GO:0004386">
    <property type="term" value="F:helicase activity"/>
    <property type="evidence" value="ECO:0007669"/>
    <property type="project" value="UniProtKB-KW"/>
</dbReference>
<keyword evidence="2" id="KW-0547">Nucleotide-binding</keyword>
<gene>
    <name evidence="2" type="ORF">CINCED_3A017851</name>
</gene>
<dbReference type="InterPro" id="IPR011545">
    <property type="entry name" value="DEAD/DEAH_box_helicase_dom"/>
</dbReference>
<protein>
    <submittedName>
        <fullName evidence="2">Helicase superfamily 1/2, ATP-binding domain,DEAD/DEAH box helicase domain,P-loop containing</fullName>
    </submittedName>
</protein>